<reference evidence="1 2" key="1">
    <citation type="submission" date="2018-08" db="EMBL/GenBank/DDBJ databases">
        <title>Murine metabolic-syndrome-specific gut microbial biobank.</title>
        <authorList>
            <person name="Liu C."/>
        </authorList>
    </citation>
    <scope>NUCLEOTIDE SEQUENCE [LARGE SCALE GENOMIC DNA]</scope>
    <source>
        <strain evidence="1 2">583</strain>
    </source>
</reference>
<dbReference type="Proteomes" id="UP000467132">
    <property type="component" value="Unassembled WGS sequence"/>
</dbReference>
<accession>A0A845QV67</accession>
<dbReference type="AlphaFoldDB" id="A0A845QV67"/>
<keyword evidence="2" id="KW-1185">Reference proteome</keyword>
<sequence>MTFGYQKYMRDQVSKSTDNIDGLKRITKIKDNNIYIYEKDKWKYFDIRGIRLSSFAPNYSRNKGNIDKKQAMRWLNQIDSLNANTIILSDIMSPAVYSAIYDYNLNKEKPIYVIQEIEVDERKVLEHYNAFNLDIKNTLKDDVKNAIDIINGNGFIFGGDRYPSGIYLKDISKYTLGYVVGLGTNPEMVALTNIKNENMSTFSGEYYSINDKSKPFEHFIAEIMDFSVSYEIEKYNKLSLISYITSIETDPLKHKNQTELLENANIDITNIVENKYSNIFVSYSAYPNSNSYISYNYESKESFLRYLKDIKNYYNKPLIITDIGIPSSRGMSRIDVNEGFNRGNFSESEAGEQLVKLLSYVNDANIQGVCINSWQDNWNRSTEFNLIEDYILESNSTYWFDSQSSDESFGLLKFEANNKKHIDGNIDEWKDTDYLINQKNLKIKVDSDPSYLYLMIEKDDWTLTRDEMYIGLDINPSMGSKMWKDKSVEFKNHVDFIVELDGYNDSRILVNERYNLFNYLYKYYSYLVDKQTYIPNKNSDIFSPVYIMNRKQFYLKDDNKVLEPLYYETGKLLYGNNNPDYNESNSLSDFNNNDNTLELRIPWTLINVINPLEKNIRGDFYKNGIEDTIKIENIQISAFSRNDTEKIITDSKEYAIPRFRKVKYNEELKESYYILKEYWKNKR</sequence>
<evidence type="ECO:0000313" key="2">
    <source>
        <dbReference type="Proteomes" id="UP000467132"/>
    </source>
</evidence>
<name>A0A845QV67_9CLOT</name>
<dbReference type="InterPro" id="IPR017853">
    <property type="entry name" value="GH"/>
</dbReference>
<dbReference type="EMBL" id="QXXA01000005">
    <property type="protein sequence ID" value="NBI06131.1"/>
    <property type="molecule type" value="Genomic_DNA"/>
</dbReference>
<proteinExistence type="predicted"/>
<comment type="caution">
    <text evidence="1">The sequence shown here is derived from an EMBL/GenBank/DDBJ whole genome shotgun (WGS) entry which is preliminary data.</text>
</comment>
<organism evidence="1 2">
    <name type="scientific">Senegalia massiliensis</name>
    <dbReference type="NCBI Taxonomy" id="1720316"/>
    <lineage>
        <taxon>Bacteria</taxon>
        <taxon>Bacillati</taxon>
        <taxon>Bacillota</taxon>
        <taxon>Clostridia</taxon>
        <taxon>Eubacteriales</taxon>
        <taxon>Clostridiaceae</taxon>
        <taxon>Senegalia</taxon>
    </lineage>
</organism>
<dbReference type="SUPFAM" id="SSF51445">
    <property type="entry name" value="(Trans)glycosidases"/>
    <property type="match status" value="1"/>
</dbReference>
<protein>
    <submittedName>
        <fullName evidence="1">Uncharacterized protein</fullName>
    </submittedName>
</protein>
<evidence type="ECO:0000313" key="1">
    <source>
        <dbReference type="EMBL" id="NBI06131.1"/>
    </source>
</evidence>
<gene>
    <name evidence="1" type="ORF">D3Z33_04560</name>
</gene>